<feature type="domain" description="ABC-three component systems C-terminal" evidence="1">
    <location>
        <begin position="432"/>
        <end position="691"/>
    </location>
</feature>
<reference evidence="2 3" key="1">
    <citation type="submission" date="2019-05" db="EMBL/GenBank/DDBJ databases">
        <authorList>
            <person name="Zhou X."/>
        </authorList>
    </citation>
    <scope>NUCLEOTIDE SEQUENCE [LARGE SCALE GENOMIC DNA]</scope>
    <source>
        <strain evidence="2 3">DSM 432</strain>
    </source>
</reference>
<protein>
    <recommendedName>
        <fullName evidence="1">ABC-three component systems C-terminal domain-containing protein</fullName>
    </recommendedName>
</protein>
<proteinExistence type="predicted"/>
<sequence>MAFALAGAEVIHYSNSGGAFQLQSASPRLLHPHVYEWPDLGSLDLRAGLPILDWSADPAGEVIKRLKKEFEAAQVHLKSSLVSKPGTLESVAAGKHGWELTFAGTADLVFFSKVVLAMGFGEEAVLPGAETLGYWSPGNLSAAAIEAAPEVTYLLSGTGDGGLTDLMSLLIDDFQHVAFAEEVLGRFNGDALTRAAEAAFAGQTLDSDLKSAFDTHIRPALAAAEVSAWLQTRLRMDRRLTLNSSGPVFAFGRAARLNQVLAYAVLEAATDAGRPVNLTRGTVESITVEVKERSVAFKTGGPGTVVADHAILRHGPETAARYACAKVQYDAYLAHLKITLRNKPELGVPPRLDPQTFKFFDERRISALVQGPAAADQTNAAARGEATVLVGVDEASKRLFEKGRVSLADIAERCERGDPYEIHLVCSPSEFPEAEALVRLAAASAGRITLSADATVQHDWSKLSAHITAQPPPVISYRPVALPVVNLDRTIDLCLLRLLDRGLVSVVATSKVPGVGVLSPEIAGALSATWMTWRTELVANPVLCSSFLRWLYSVDPHGRTPWSGDHVATADLVAALVYMLATHLGEKLHPASPGRGNLELVDRGVALGSGCRSLANEELRDRSDAEQWGVEALILAGTSEVDIVEPFDRLGADAASGSLRAARRVKPALIQNSKAWSRRLAASLSEWTAAVEAEFAAMRRRQKASLEEVTKS</sequence>
<dbReference type="Proteomes" id="UP000305131">
    <property type="component" value="Unassembled WGS sequence"/>
</dbReference>
<dbReference type="AlphaFoldDB" id="A0A6C1KJU0"/>
<dbReference type="EMBL" id="VAUP01000015">
    <property type="protein sequence ID" value="TLX43907.1"/>
    <property type="molecule type" value="Genomic_DNA"/>
</dbReference>
<dbReference type="GeneID" id="95773270"/>
<dbReference type="RefSeq" id="WP_138398816.1">
    <property type="nucleotide sequence ID" value="NZ_JBAFVI010000001.1"/>
</dbReference>
<accession>A0A6C1KJU0</accession>
<organism evidence="2 3">
    <name type="scientific">Xanthobacter autotrophicus</name>
    <dbReference type="NCBI Taxonomy" id="280"/>
    <lineage>
        <taxon>Bacteria</taxon>
        <taxon>Pseudomonadati</taxon>
        <taxon>Pseudomonadota</taxon>
        <taxon>Alphaproteobacteria</taxon>
        <taxon>Hyphomicrobiales</taxon>
        <taxon>Xanthobacteraceae</taxon>
        <taxon>Xanthobacter</taxon>
    </lineage>
</organism>
<gene>
    <name evidence="2" type="ORF">FBQ73_07365</name>
</gene>
<name>A0A6C1KJU0_XANAU</name>
<evidence type="ECO:0000313" key="3">
    <source>
        <dbReference type="Proteomes" id="UP000305131"/>
    </source>
</evidence>
<dbReference type="Pfam" id="PF20278">
    <property type="entry name" value="CTD2"/>
    <property type="match status" value="1"/>
</dbReference>
<dbReference type="OrthoDB" id="1494755at2"/>
<dbReference type="InterPro" id="IPR046918">
    <property type="entry name" value="ABC-3C_CTD2"/>
</dbReference>
<evidence type="ECO:0000313" key="2">
    <source>
        <dbReference type="EMBL" id="TLX43907.1"/>
    </source>
</evidence>
<evidence type="ECO:0000259" key="1">
    <source>
        <dbReference type="Pfam" id="PF20278"/>
    </source>
</evidence>
<comment type="caution">
    <text evidence="2">The sequence shown here is derived from an EMBL/GenBank/DDBJ whole genome shotgun (WGS) entry which is preliminary data.</text>
</comment>